<sequence length="202" mass="23225">MVKEFKVRKENKPSYECMITAETCLGLAGLATEEWEREHHYRTGIIFTAFAIEAMFIFYRKQVDPGYDKTKPECRKTMHKKTLKLCGFTNYMGTKPYQIIKECLEVRDAIAHGDSYTSSFNFSADHLDNQDDIARGVLAVNSEQFRGLTADLLKKYIEMAKHIDHEIYDNGYRPSEEDLPAAERRNLMLAFGVSGVSMWPSV</sequence>
<comment type="caution">
    <text evidence="1">The sequence shown here is derived from an EMBL/GenBank/DDBJ whole genome shotgun (WGS) entry which is preliminary data.</text>
</comment>
<proteinExistence type="predicted"/>
<dbReference type="AlphaFoldDB" id="A0A9X4BDN8"/>
<evidence type="ECO:0000313" key="2">
    <source>
        <dbReference type="Proteomes" id="UP001149314"/>
    </source>
</evidence>
<accession>A0A9X4BDN8</accession>
<evidence type="ECO:0000313" key="1">
    <source>
        <dbReference type="EMBL" id="MDC6638290.1"/>
    </source>
</evidence>
<dbReference type="Proteomes" id="UP001149314">
    <property type="component" value="Unassembled WGS sequence"/>
</dbReference>
<name>A0A9X4BDN8_9ENTR</name>
<organism evidence="1 2">
    <name type="scientific">Leclercia adecarboxylata</name>
    <dbReference type="NCBI Taxonomy" id="83655"/>
    <lineage>
        <taxon>Bacteria</taxon>
        <taxon>Pseudomonadati</taxon>
        <taxon>Pseudomonadota</taxon>
        <taxon>Gammaproteobacteria</taxon>
        <taxon>Enterobacterales</taxon>
        <taxon>Enterobacteriaceae</taxon>
        <taxon>Leclercia</taxon>
    </lineage>
</organism>
<reference evidence="1" key="1">
    <citation type="journal article" date="2023" name="Genes Genomics">
        <title>Genomic insights of Leclercia adecarboxylata strains linked to an outbreak in public hospitals in Mexico.</title>
        <authorList>
            <person name="Barrios-Villa E."/>
            <person name="Pacheco-Flores B."/>
            <person name="Lozano-Zarain P."/>
            <person name="Del Campo-Ortega R."/>
            <person name="de Jesus Ascencio-Montiel I."/>
            <person name="Gonzalez-Leon M."/>
            <person name="Camorlinga-Ponce M."/>
            <person name="Gaytan Cervantes F.J."/>
            <person name="Gonzalez Torres C."/>
            <person name="Aguilar E."/>
            <person name="Gonzalez Ibarra J."/>
            <person name="Torres Lopez F.J."/>
            <person name="Rosas-Vargas H."/>
            <person name="Gonzalez-Bonilla C.R."/>
            <person name="Del Carmen Rocha-Gracia R."/>
        </authorList>
    </citation>
    <scope>NUCLEOTIDE SEQUENCE</scope>
    <source>
        <strain evidence="1">Lac40</strain>
    </source>
</reference>
<dbReference type="RefSeq" id="WP_032617952.1">
    <property type="nucleotide sequence ID" value="NZ_CP060824.1"/>
</dbReference>
<gene>
    <name evidence="1" type="ORF">OEZ79_08585</name>
</gene>
<dbReference type="EMBL" id="JAOURS010000006">
    <property type="protein sequence ID" value="MDC6638290.1"/>
    <property type="molecule type" value="Genomic_DNA"/>
</dbReference>
<protein>
    <submittedName>
        <fullName evidence="1">Uncharacterized protein</fullName>
    </submittedName>
</protein>